<dbReference type="Pfam" id="PF04338">
    <property type="entry name" value="DUF481"/>
    <property type="match status" value="1"/>
</dbReference>
<sequence>MYQLIFLLLLLITSSPLYSRAYPDYKVEKYHARHSSELASTEDILASIEQANTVSTTDKPIFTASAQLGFLFQTGNTKSADIKAGLDFRYEKNLWRSLVIFDGLLKKTELTDDQGQTSFDTTDNKWSVVTQTNYIVDTKNKNYLYGNLFYEENRFSSFDSQASLSTGWGRRWYEDSKASLDADIGPGFKRDVTKPTQASDDAPFLSETKDSIILQAQALYIRKINEHIEFKQLFVAKHAIESGENSLYKAETSVTSKLIDSLQLKLSFVIDYNSKVEQDKANTDTQTAAVLVYSF</sequence>
<reference evidence="1 2" key="1">
    <citation type="submission" date="2018-12" db="EMBL/GenBank/DDBJ databases">
        <title>Complete genome of Litorilituus sediminis.</title>
        <authorList>
            <person name="Liu A."/>
            <person name="Rong J."/>
        </authorList>
    </citation>
    <scope>NUCLEOTIDE SEQUENCE [LARGE SCALE GENOMIC DNA]</scope>
    <source>
        <strain evidence="1 2">JCM 17549</strain>
    </source>
</reference>
<protein>
    <submittedName>
        <fullName evidence="1">DUF481 domain-containing protein</fullName>
    </submittedName>
</protein>
<gene>
    <name evidence="1" type="ORF">EMK97_05755</name>
</gene>
<dbReference type="Proteomes" id="UP000290244">
    <property type="component" value="Chromosome"/>
</dbReference>
<keyword evidence="2" id="KW-1185">Reference proteome</keyword>
<dbReference type="OrthoDB" id="5292716at2"/>
<dbReference type="AlphaFoldDB" id="A0A4P6P759"/>
<proteinExistence type="predicted"/>
<dbReference type="InterPro" id="IPR007433">
    <property type="entry name" value="DUF481"/>
</dbReference>
<organism evidence="1 2">
    <name type="scientific">Litorilituus sediminis</name>
    <dbReference type="NCBI Taxonomy" id="718192"/>
    <lineage>
        <taxon>Bacteria</taxon>
        <taxon>Pseudomonadati</taxon>
        <taxon>Pseudomonadota</taxon>
        <taxon>Gammaproteobacteria</taxon>
        <taxon>Alteromonadales</taxon>
        <taxon>Colwelliaceae</taxon>
        <taxon>Litorilituus</taxon>
    </lineage>
</organism>
<evidence type="ECO:0000313" key="1">
    <source>
        <dbReference type="EMBL" id="QBG35255.1"/>
    </source>
</evidence>
<evidence type="ECO:0000313" key="2">
    <source>
        <dbReference type="Proteomes" id="UP000290244"/>
    </source>
</evidence>
<dbReference type="EMBL" id="CP034759">
    <property type="protein sequence ID" value="QBG35255.1"/>
    <property type="molecule type" value="Genomic_DNA"/>
</dbReference>
<dbReference type="KEGG" id="lsd:EMK97_05755"/>
<name>A0A4P6P759_9GAMM</name>
<accession>A0A4P6P759</accession>
<dbReference type="RefSeq" id="WP_130600253.1">
    <property type="nucleotide sequence ID" value="NZ_CP034759.1"/>
</dbReference>